<dbReference type="Pfam" id="PF19317">
    <property type="entry name" value="Gag_p24_C"/>
    <property type="match status" value="2"/>
</dbReference>
<gene>
    <name evidence="3" type="ORF">WISP_100038</name>
</gene>
<dbReference type="InterPro" id="IPR050195">
    <property type="entry name" value="Primate_lentivir_Gag_pol-like"/>
</dbReference>
<dbReference type="InterPro" id="IPR029054">
    <property type="entry name" value="dUTPase-like"/>
</dbReference>
<dbReference type="InterPro" id="IPR033704">
    <property type="entry name" value="dUTPase_trimeric"/>
</dbReference>
<feature type="domain" description="Peptidase A2" evidence="2">
    <location>
        <begin position="554"/>
        <end position="632"/>
    </location>
</feature>
<dbReference type="InterPro" id="IPR001995">
    <property type="entry name" value="Peptidase_A2_cat"/>
</dbReference>
<dbReference type="Gene3D" id="1.10.375.10">
    <property type="entry name" value="Human Immunodeficiency Virus Type 1 Capsid Protein"/>
    <property type="match status" value="1"/>
</dbReference>
<dbReference type="CDD" id="cd05482">
    <property type="entry name" value="HIV_retropepsin_like"/>
    <property type="match status" value="1"/>
</dbReference>
<name>A0ABQ9D3E3_9PASS</name>
<dbReference type="EMBL" id="WHWB01034277">
    <property type="protein sequence ID" value="KAJ7411920.1"/>
    <property type="molecule type" value="Genomic_DNA"/>
</dbReference>
<dbReference type="SUPFAM" id="SSF47353">
    <property type="entry name" value="Retrovirus capsid dimerization domain-like"/>
    <property type="match status" value="2"/>
</dbReference>
<reference evidence="3" key="1">
    <citation type="submission" date="2019-10" db="EMBL/GenBank/DDBJ databases">
        <authorList>
            <person name="Soares A.E.R."/>
            <person name="Aleixo A."/>
            <person name="Schneider P."/>
            <person name="Miyaki C.Y."/>
            <person name="Schneider M.P."/>
            <person name="Mello C."/>
            <person name="Vasconcelos A.T.R."/>
        </authorList>
    </citation>
    <scope>NUCLEOTIDE SEQUENCE</scope>
    <source>
        <tissue evidence="3">Muscle</tissue>
    </source>
</reference>
<organism evidence="3 4">
    <name type="scientific">Willisornis vidua</name>
    <name type="common">Xingu scale-backed antbird</name>
    <dbReference type="NCBI Taxonomy" id="1566151"/>
    <lineage>
        <taxon>Eukaryota</taxon>
        <taxon>Metazoa</taxon>
        <taxon>Chordata</taxon>
        <taxon>Craniata</taxon>
        <taxon>Vertebrata</taxon>
        <taxon>Euteleostomi</taxon>
        <taxon>Archelosauria</taxon>
        <taxon>Archosauria</taxon>
        <taxon>Dinosauria</taxon>
        <taxon>Saurischia</taxon>
        <taxon>Theropoda</taxon>
        <taxon>Coelurosauria</taxon>
        <taxon>Aves</taxon>
        <taxon>Neognathae</taxon>
        <taxon>Neoaves</taxon>
        <taxon>Telluraves</taxon>
        <taxon>Australaves</taxon>
        <taxon>Passeriformes</taxon>
        <taxon>Thamnophilidae</taxon>
        <taxon>Willisornis</taxon>
    </lineage>
</organism>
<dbReference type="InterPro" id="IPR008916">
    <property type="entry name" value="Retrov_capsid_C"/>
</dbReference>
<evidence type="ECO:0000259" key="2">
    <source>
        <dbReference type="PROSITE" id="PS50175"/>
    </source>
</evidence>
<dbReference type="Pfam" id="PF00607">
    <property type="entry name" value="Gag_p24"/>
    <property type="match status" value="1"/>
</dbReference>
<protein>
    <recommendedName>
        <fullName evidence="2">Peptidase A2 domain-containing protein</fullName>
    </recommendedName>
</protein>
<dbReference type="SUPFAM" id="SSF47943">
    <property type="entry name" value="Retrovirus capsid protein, N-terminal core domain"/>
    <property type="match status" value="1"/>
</dbReference>
<dbReference type="PROSITE" id="PS50175">
    <property type="entry name" value="ASP_PROT_RETROV"/>
    <property type="match status" value="1"/>
</dbReference>
<dbReference type="Gene3D" id="2.40.70.10">
    <property type="entry name" value="Acid Proteases"/>
    <property type="match status" value="1"/>
</dbReference>
<accession>A0ABQ9D3E3</accession>
<dbReference type="InterPro" id="IPR008919">
    <property type="entry name" value="Retrov_capsid_N"/>
</dbReference>
<dbReference type="Pfam" id="PF00077">
    <property type="entry name" value="RVP"/>
    <property type="match status" value="1"/>
</dbReference>
<evidence type="ECO:0000313" key="3">
    <source>
        <dbReference type="EMBL" id="KAJ7411920.1"/>
    </source>
</evidence>
<keyword evidence="4" id="KW-1185">Reference proteome</keyword>
<dbReference type="PANTHER" id="PTHR40389:SF3">
    <property type="entry name" value="IGE-BINDING PROTEIN"/>
    <property type="match status" value="1"/>
</dbReference>
<dbReference type="InterPro" id="IPR036157">
    <property type="entry name" value="dUTPase-like_sf"/>
</dbReference>
<keyword evidence="1" id="KW-0378">Hydrolase</keyword>
<dbReference type="InterPro" id="IPR034170">
    <property type="entry name" value="Retropepsin-like_cat_dom"/>
</dbReference>
<dbReference type="InterPro" id="IPR045345">
    <property type="entry name" value="Gag_p24_C"/>
</dbReference>
<dbReference type="SUPFAM" id="SSF50630">
    <property type="entry name" value="Acid proteases"/>
    <property type="match status" value="1"/>
</dbReference>
<dbReference type="CDD" id="cd07557">
    <property type="entry name" value="trimeric_dUTPase"/>
    <property type="match status" value="1"/>
</dbReference>
<proteinExistence type="predicted"/>
<dbReference type="Proteomes" id="UP001145742">
    <property type="component" value="Unassembled WGS sequence"/>
</dbReference>
<dbReference type="InterPro" id="IPR021109">
    <property type="entry name" value="Peptidase_aspartic_dom_sf"/>
</dbReference>
<dbReference type="SUPFAM" id="SSF51283">
    <property type="entry name" value="dUTPase-like"/>
    <property type="match status" value="1"/>
</dbReference>
<evidence type="ECO:0000256" key="1">
    <source>
        <dbReference type="ARBA" id="ARBA00022801"/>
    </source>
</evidence>
<dbReference type="Gene3D" id="1.10.1200.30">
    <property type="match status" value="2"/>
</dbReference>
<evidence type="ECO:0000313" key="4">
    <source>
        <dbReference type="Proteomes" id="UP001145742"/>
    </source>
</evidence>
<dbReference type="Pfam" id="PF00692">
    <property type="entry name" value="dUTPase"/>
    <property type="match status" value="1"/>
</dbReference>
<sequence length="689" mass="75164">MAVCSEEVPLLKGTGSLTSEVHYITAHSARQDAVPEATPLPSFTTVKQEKTEPYQHFVDKLHQAITSHAGLENHEKKFMFHLLALENASQRTISEMLEIAGRVNQRSQTQTVAEAFTAMADLESFCSGNIVRAGEPNRVCLIGVPYYNIKDFIPFGIEEEDDEDSAACPSSHNSYALAPSSDGKPRVTRWSGFIRDAILEGYWTAVDTVVCPVVLDNGGPRYCQHDWKVMQQARKALKEGGINTESGCLVLDWIFTAETNSPHDCKNIARFFLTPSQQLAWHKEWKRLAQLEAARPSGAGDPLAGVTSDMLTGDGQFEDVQVQLRFPAVLHHTTARLARQAFYGVSDRAPLPLLTSVKQGITEPYSHFIDRLSQSIMAQNDLTVDGKGYLLKLLAFENANAQTRPLLATLPKDAEVPEMLEVASRANRQQQSQAMAGPIYHENSKMGALLIGRSSAGTAGLIVLPGVIDADYTGEILIACYTLTPPLLIQKGTRIAQLVLLPKSEVGDQKTSRLARGGNGFGSSGDVVVSLMQKMKARPMVTVQLTCNEKSVAISMMMDTGADVTIVSRQLWPRSWRLQPAVDAVQGVGGGSNPLQSVQPFQLRFPEGQTVSTCPYVMALPGQLDGLIGRDVLSQLGVTVSVPEPGKHFYARSLLKSCQPPVFVGDQMIMFGSSSGRCLRSGWTLPIRL</sequence>
<dbReference type="PANTHER" id="PTHR40389">
    <property type="entry name" value="ENDOGENOUS RETROVIRUS GROUP K MEMBER 24 GAG POLYPROTEIN-RELATED"/>
    <property type="match status" value="1"/>
</dbReference>
<comment type="caution">
    <text evidence="3">The sequence shown here is derived from an EMBL/GenBank/DDBJ whole genome shotgun (WGS) entry which is preliminary data.</text>
</comment>
<dbReference type="Gene3D" id="2.70.40.10">
    <property type="match status" value="1"/>
</dbReference>
<dbReference type="InterPro" id="IPR018061">
    <property type="entry name" value="Retropepsins"/>
</dbReference>